<accession>A0A562TQY6</accession>
<comment type="caution">
    <text evidence="1">The sequence shown here is derived from an EMBL/GenBank/DDBJ whole genome shotgun (WGS) entry which is preliminary data.</text>
</comment>
<evidence type="ECO:0000313" key="2">
    <source>
        <dbReference type="Proteomes" id="UP000317010"/>
    </source>
</evidence>
<dbReference type="Proteomes" id="UP000317010">
    <property type="component" value="Unassembled WGS sequence"/>
</dbReference>
<proteinExistence type="predicted"/>
<protein>
    <submittedName>
        <fullName evidence="1">Uncharacterized protein</fullName>
    </submittedName>
</protein>
<name>A0A562TQY6_9SPHI</name>
<gene>
    <name evidence="1" type="ORF">JN11_04230</name>
</gene>
<dbReference type="AlphaFoldDB" id="A0A562TQY6"/>
<evidence type="ECO:0000313" key="1">
    <source>
        <dbReference type="EMBL" id="TWI95955.1"/>
    </source>
</evidence>
<sequence length="44" mass="5166">MIRFSFFDRQPAGLGKPVYTIILTFEIHKVPSSKLLYIDLRKII</sequence>
<keyword evidence="2" id="KW-1185">Reference proteome</keyword>
<organism evidence="1 2">
    <name type="scientific">Mucilaginibacter frigoritolerans</name>
    <dbReference type="NCBI Taxonomy" id="652788"/>
    <lineage>
        <taxon>Bacteria</taxon>
        <taxon>Pseudomonadati</taxon>
        <taxon>Bacteroidota</taxon>
        <taxon>Sphingobacteriia</taxon>
        <taxon>Sphingobacteriales</taxon>
        <taxon>Sphingobacteriaceae</taxon>
        <taxon>Mucilaginibacter</taxon>
    </lineage>
</organism>
<dbReference type="EMBL" id="VLLI01000014">
    <property type="protein sequence ID" value="TWI95955.1"/>
    <property type="molecule type" value="Genomic_DNA"/>
</dbReference>
<reference evidence="1 2" key="1">
    <citation type="submission" date="2019-07" db="EMBL/GenBank/DDBJ databases">
        <title>Genomic Encyclopedia of Archaeal and Bacterial Type Strains, Phase II (KMG-II): from individual species to whole genera.</title>
        <authorList>
            <person name="Goeker M."/>
        </authorList>
    </citation>
    <scope>NUCLEOTIDE SEQUENCE [LARGE SCALE GENOMIC DNA]</scope>
    <source>
        <strain evidence="1 2">ATCC BAA-1854</strain>
    </source>
</reference>